<keyword evidence="9 10" id="KW-0227">DNA damage</keyword>
<evidence type="ECO:0000256" key="4">
    <source>
        <dbReference type="ARBA" id="ARBA00022490"/>
    </source>
</evidence>
<keyword evidence="13" id="KW-1185">Reference proteome</keyword>
<dbReference type="HAMAP" id="MF_00365">
    <property type="entry name" value="RecF"/>
    <property type="match status" value="1"/>
</dbReference>
<organism evidence="12 13">
    <name type="scientific">Pseudolabrys taiwanensis</name>
    <dbReference type="NCBI Taxonomy" id="331696"/>
    <lineage>
        <taxon>Bacteria</taxon>
        <taxon>Pseudomonadati</taxon>
        <taxon>Pseudomonadota</taxon>
        <taxon>Alphaproteobacteria</taxon>
        <taxon>Hyphomicrobiales</taxon>
        <taxon>Xanthobacteraceae</taxon>
        <taxon>Pseudolabrys</taxon>
    </lineage>
</organism>
<keyword evidence="7 9" id="KW-0067">ATP-binding</keyword>
<dbReference type="Gene3D" id="1.20.1050.90">
    <property type="entry name" value="RecF/RecN/SMC, N-terminal domain"/>
    <property type="match status" value="1"/>
</dbReference>
<evidence type="ECO:0000256" key="1">
    <source>
        <dbReference type="ARBA" id="ARBA00004496"/>
    </source>
</evidence>
<dbReference type="GO" id="GO:0003697">
    <property type="term" value="F:single-stranded DNA binding"/>
    <property type="evidence" value="ECO:0007669"/>
    <property type="project" value="UniProtKB-UniRule"/>
</dbReference>
<name>A0A345ZZ05_9HYPH</name>
<evidence type="ECO:0000256" key="9">
    <source>
        <dbReference type="HAMAP-Rule" id="MF_00365"/>
    </source>
</evidence>
<dbReference type="GO" id="GO:0006260">
    <property type="term" value="P:DNA replication"/>
    <property type="evidence" value="ECO:0007669"/>
    <property type="project" value="UniProtKB-UniRule"/>
</dbReference>
<evidence type="ECO:0000256" key="7">
    <source>
        <dbReference type="ARBA" id="ARBA00022840"/>
    </source>
</evidence>
<evidence type="ECO:0000313" key="12">
    <source>
        <dbReference type="EMBL" id="AXK82152.1"/>
    </source>
</evidence>
<evidence type="ECO:0000256" key="3">
    <source>
        <dbReference type="ARBA" id="ARBA00020170"/>
    </source>
</evidence>
<dbReference type="OrthoDB" id="9803889at2"/>
<keyword evidence="5 9" id="KW-0235">DNA replication</keyword>
<dbReference type="EMBL" id="CP031417">
    <property type="protein sequence ID" value="AXK82152.1"/>
    <property type="molecule type" value="Genomic_DNA"/>
</dbReference>
<reference evidence="12 13" key="1">
    <citation type="submission" date="2018-07" db="EMBL/GenBank/DDBJ databases">
        <authorList>
            <person name="Quirk P.G."/>
            <person name="Krulwich T.A."/>
        </authorList>
    </citation>
    <scope>NUCLEOTIDE SEQUENCE [LARGE SCALE GENOMIC DNA]</scope>
    <source>
        <strain evidence="12 13">CC-BB4</strain>
    </source>
</reference>
<feature type="domain" description="RecF/RecN/SMC N-terminal" evidence="11">
    <location>
        <begin position="5"/>
        <end position="365"/>
    </location>
</feature>
<protein>
    <recommendedName>
        <fullName evidence="3 9">DNA replication and repair protein RecF</fullName>
    </recommendedName>
</protein>
<dbReference type="GO" id="GO:0005524">
    <property type="term" value="F:ATP binding"/>
    <property type="evidence" value="ECO:0007669"/>
    <property type="project" value="UniProtKB-UniRule"/>
</dbReference>
<dbReference type="KEGG" id="ptaw:DW352_17435"/>
<accession>A0A345ZZ05</accession>
<sequence length="383" mass="40867">MTAAFIRRLTLSNFRSYHAAQVRLDRAGPVVLTGANGAGKTNMIEAISMLAPGRGLRRATMDELAFSEGGGTWAINAEIEGMLGLATLGTGIDAPAGEDGSTSRKCRIDREPVSSATAFADHLRVVWLTPSMDPLFNGPASERRRFLDRLVLAVDAQHASRVSALERALRSRNRLLEDPKSDPHWLDAVEHETAEVAVAVAAARAETVNRLSGALAVAHEQTPAFPFAEIRLDGWMEQLLPAYSAGEIEDRYRALLKDGRARDAAAGRTLDGPHRSDLIVTHVNKGVAAGNASTGEQKALLIRLVLAHASLIKDMTGYAPLLLLDEVVAHLDPGRRAALYDALAALGAQVWMTGADPAAFGDITDRAQVFVVRPGEVAPAGAN</sequence>
<proteinExistence type="inferred from homology"/>
<dbReference type="InterPro" id="IPR001238">
    <property type="entry name" value="DNA-binding_RecF"/>
</dbReference>
<gene>
    <name evidence="9" type="primary">recF</name>
    <name evidence="12" type="ORF">DW352_17435</name>
</gene>
<evidence type="ECO:0000256" key="5">
    <source>
        <dbReference type="ARBA" id="ARBA00022705"/>
    </source>
</evidence>
<dbReference type="PANTHER" id="PTHR32182:SF0">
    <property type="entry name" value="DNA REPLICATION AND REPAIR PROTEIN RECF"/>
    <property type="match status" value="1"/>
</dbReference>
<keyword evidence="9 10" id="KW-0234">DNA repair</keyword>
<dbReference type="SUPFAM" id="SSF52540">
    <property type="entry name" value="P-loop containing nucleoside triphosphate hydrolases"/>
    <property type="match status" value="1"/>
</dbReference>
<evidence type="ECO:0000259" key="11">
    <source>
        <dbReference type="Pfam" id="PF02463"/>
    </source>
</evidence>
<dbReference type="Pfam" id="PF02463">
    <property type="entry name" value="SMC_N"/>
    <property type="match status" value="1"/>
</dbReference>
<dbReference type="NCBIfam" id="TIGR00611">
    <property type="entry name" value="recf"/>
    <property type="match status" value="1"/>
</dbReference>
<dbReference type="InterPro" id="IPR003395">
    <property type="entry name" value="RecF/RecN/SMC_N"/>
</dbReference>
<dbReference type="PROSITE" id="PS00617">
    <property type="entry name" value="RECF_1"/>
    <property type="match status" value="1"/>
</dbReference>
<comment type="similarity">
    <text evidence="2 9 10">Belongs to the RecF family.</text>
</comment>
<evidence type="ECO:0000256" key="2">
    <source>
        <dbReference type="ARBA" id="ARBA00008016"/>
    </source>
</evidence>
<dbReference type="GO" id="GO:0009432">
    <property type="term" value="P:SOS response"/>
    <property type="evidence" value="ECO:0007669"/>
    <property type="project" value="UniProtKB-UniRule"/>
</dbReference>
<comment type="subcellular location">
    <subcellularLocation>
        <location evidence="1 9 10">Cytoplasm</location>
    </subcellularLocation>
</comment>
<dbReference type="AlphaFoldDB" id="A0A345ZZ05"/>
<keyword evidence="4 9" id="KW-0963">Cytoplasm</keyword>
<evidence type="ECO:0000256" key="6">
    <source>
        <dbReference type="ARBA" id="ARBA00022741"/>
    </source>
</evidence>
<dbReference type="GO" id="GO:0005737">
    <property type="term" value="C:cytoplasm"/>
    <property type="evidence" value="ECO:0007669"/>
    <property type="project" value="UniProtKB-SubCell"/>
</dbReference>
<evidence type="ECO:0000256" key="10">
    <source>
        <dbReference type="RuleBase" id="RU000578"/>
    </source>
</evidence>
<dbReference type="PANTHER" id="PTHR32182">
    <property type="entry name" value="DNA REPLICATION AND REPAIR PROTEIN RECF"/>
    <property type="match status" value="1"/>
</dbReference>
<dbReference type="GO" id="GO:0000731">
    <property type="term" value="P:DNA synthesis involved in DNA repair"/>
    <property type="evidence" value="ECO:0007669"/>
    <property type="project" value="TreeGrafter"/>
</dbReference>
<dbReference type="InterPro" id="IPR018078">
    <property type="entry name" value="DNA-binding_RecF_CS"/>
</dbReference>
<keyword evidence="6 9" id="KW-0547">Nucleotide-binding</keyword>
<keyword evidence="8 9" id="KW-0238">DNA-binding</keyword>
<feature type="binding site" evidence="9">
    <location>
        <begin position="34"/>
        <end position="41"/>
    </location>
    <ligand>
        <name>ATP</name>
        <dbReference type="ChEBI" id="CHEBI:30616"/>
    </ligand>
</feature>
<dbReference type="Proteomes" id="UP000254889">
    <property type="component" value="Chromosome"/>
</dbReference>
<evidence type="ECO:0000256" key="8">
    <source>
        <dbReference type="ARBA" id="ARBA00023125"/>
    </source>
</evidence>
<evidence type="ECO:0000313" key="13">
    <source>
        <dbReference type="Proteomes" id="UP000254889"/>
    </source>
</evidence>
<dbReference type="InterPro" id="IPR042174">
    <property type="entry name" value="RecF_2"/>
</dbReference>
<dbReference type="InterPro" id="IPR027417">
    <property type="entry name" value="P-loop_NTPase"/>
</dbReference>
<dbReference type="PROSITE" id="PS00618">
    <property type="entry name" value="RECF_2"/>
    <property type="match status" value="1"/>
</dbReference>
<keyword evidence="9 10" id="KW-0742">SOS response</keyword>
<comment type="function">
    <text evidence="9 10">The RecF protein is involved in DNA metabolism; it is required for DNA replication and normal SOS inducibility. RecF binds preferentially to single-stranded, linear DNA. It also seems to bind ATP.</text>
</comment>
<dbReference type="RefSeq" id="WP_115692531.1">
    <property type="nucleotide sequence ID" value="NZ_CP031417.1"/>
</dbReference>
<dbReference type="Gene3D" id="3.40.50.300">
    <property type="entry name" value="P-loop containing nucleotide triphosphate hydrolases"/>
    <property type="match status" value="1"/>
</dbReference>
<dbReference type="GO" id="GO:0006302">
    <property type="term" value="P:double-strand break repair"/>
    <property type="evidence" value="ECO:0007669"/>
    <property type="project" value="TreeGrafter"/>
</dbReference>